<dbReference type="Proteomes" id="UP001165381">
    <property type="component" value="Unassembled WGS sequence"/>
</dbReference>
<gene>
    <name evidence="2" type="ORF">M3P09_11695</name>
</gene>
<comment type="caution">
    <text evidence="2">The sequence shown here is derived from an EMBL/GenBank/DDBJ whole genome shotgun (WGS) entry which is preliminary data.</text>
</comment>
<evidence type="ECO:0000313" key="3">
    <source>
        <dbReference type="Proteomes" id="UP001165381"/>
    </source>
</evidence>
<protein>
    <recommendedName>
        <fullName evidence="4">DUF3278 domain-containing protein</fullName>
    </recommendedName>
</protein>
<keyword evidence="3" id="KW-1185">Reference proteome</keyword>
<dbReference type="EMBL" id="JAMFLZ010000004">
    <property type="protein sequence ID" value="MCL6295662.1"/>
    <property type="molecule type" value="Genomic_DNA"/>
</dbReference>
<proteinExistence type="predicted"/>
<sequence length="161" mass="19047">MKKLKNIPEEKFKLMLKGSATARNLSFIYVLVSLMLTFKLREHIEYVIPLLIGVSLLIWYTLSHLLLKKFNLRNGEFKVKFNLYRLHILKREKYESTVFFIWLLTVVPAYLFEKDITTLTVLKSMVVIYILFILGNKLFNKVKEDLKVIDEQINSPEANNF</sequence>
<evidence type="ECO:0000256" key="1">
    <source>
        <dbReference type="SAM" id="Phobius"/>
    </source>
</evidence>
<organism evidence="2 3">
    <name type="scientific">Jejuia spongiicola</name>
    <dbReference type="NCBI Taxonomy" id="2942207"/>
    <lineage>
        <taxon>Bacteria</taxon>
        <taxon>Pseudomonadati</taxon>
        <taxon>Bacteroidota</taxon>
        <taxon>Flavobacteriia</taxon>
        <taxon>Flavobacteriales</taxon>
        <taxon>Flavobacteriaceae</taxon>
        <taxon>Jejuia</taxon>
    </lineage>
</organism>
<keyword evidence="1" id="KW-1133">Transmembrane helix</keyword>
<feature type="transmembrane region" description="Helical" evidence="1">
    <location>
        <begin position="118"/>
        <end position="139"/>
    </location>
</feature>
<dbReference type="RefSeq" id="WP_249973244.1">
    <property type="nucleotide sequence ID" value="NZ_JAMFLZ010000004.1"/>
</dbReference>
<reference evidence="2" key="1">
    <citation type="submission" date="2022-05" db="EMBL/GenBank/DDBJ databases">
        <authorList>
            <person name="Park J.-S."/>
        </authorList>
    </citation>
    <scope>NUCLEOTIDE SEQUENCE</scope>
    <source>
        <strain evidence="2">2012CJ34-3</strain>
    </source>
</reference>
<evidence type="ECO:0008006" key="4">
    <source>
        <dbReference type="Google" id="ProtNLM"/>
    </source>
</evidence>
<feature type="transmembrane region" description="Helical" evidence="1">
    <location>
        <begin position="46"/>
        <end position="67"/>
    </location>
</feature>
<feature type="transmembrane region" description="Helical" evidence="1">
    <location>
        <begin position="94"/>
        <end position="112"/>
    </location>
</feature>
<name>A0ABT0QF94_9FLAO</name>
<keyword evidence="1" id="KW-0472">Membrane</keyword>
<accession>A0ABT0QF94</accession>
<evidence type="ECO:0000313" key="2">
    <source>
        <dbReference type="EMBL" id="MCL6295662.1"/>
    </source>
</evidence>
<keyword evidence="1" id="KW-0812">Transmembrane</keyword>
<feature type="transmembrane region" description="Helical" evidence="1">
    <location>
        <begin position="21"/>
        <end position="40"/>
    </location>
</feature>